<dbReference type="Proteomes" id="UP001198830">
    <property type="component" value="Unassembled WGS sequence"/>
</dbReference>
<accession>A0ABS8H1A9</accession>
<name>A0ABS8H1A9_9SPHN</name>
<keyword evidence="2" id="KW-1185">Reference proteome</keyword>
<evidence type="ECO:0000313" key="2">
    <source>
        <dbReference type="Proteomes" id="UP001198830"/>
    </source>
</evidence>
<reference evidence="1 2" key="1">
    <citation type="submission" date="2021-10" db="EMBL/GenBank/DDBJ databases">
        <title>The diversity and Nitrogen Metabolism of Culturable Nitrate-Utilizing Bacteria Within the Oxygen Minimum Zone of the Changjiang (Yangtze River)Estuary.</title>
        <authorList>
            <person name="Zhang D."/>
            <person name="Zheng J."/>
            <person name="Liu S."/>
            <person name="He W."/>
        </authorList>
    </citation>
    <scope>NUCLEOTIDE SEQUENCE [LARGE SCALE GENOMIC DNA]</scope>
    <source>
        <strain evidence="1 2">FXH275-2</strain>
    </source>
</reference>
<dbReference type="EMBL" id="JAJGNP010000003">
    <property type="protein sequence ID" value="MCC4232315.1"/>
    <property type="molecule type" value="Genomic_DNA"/>
</dbReference>
<dbReference type="RefSeq" id="WP_228226598.1">
    <property type="nucleotide sequence ID" value="NZ_JAJGNP010000003.1"/>
</dbReference>
<gene>
    <name evidence="1" type="ORF">LL253_06360</name>
</gene>
<sequence length="74" mass="8758">MRRRFRVIARRNNQPGIFCCVRYGEPINDFSEDRTIVHDYVLDHCTAFIAEHRACAGRPLFNAAAARRWREAHR</sequence>
<proteinExistence type="predicted"/>
<comment type="caution">
    <text evidence="1">The sequence shown here is derived from an EMBL/GenBank/DDBJ whole genome shotgun (WGS) entry which is preliminary data.</text>
</comment>
<protein>
    <submittedName>
        <fullName evidence="1">Uncharacterized protein</fullName>
    </submittedName>
</protein>
<organism evidence="1 2">
    <name type="scientific">Sphingobium soli</name>
    <dbReference type="NCBI Taxonomy" id="1591116"/>
    <lineage>
        <taxon>Bacteria</taxon>
        <taxon>Pseudomonadati</taxon>
        <taxon>Pseudomonadota</taxon>
        <taxon>Alphaproteobacteria</taxon>
        <taxon>Sphingomonadales</taxon>
        <taxon>Sphingomonadaceae</taxon>
        <taxon>Sphingobium</taxon>
    </lineage>
</organism>
<evidence type="ECO:0000313" key="1">
    <source>
        <dbReference type="EMBL" id="MCC4232315.1"/>
    </source>
</evidence>